<comment type="caution">
    <text evidence="2">The sequence shown here is derived from an EMBL/GenBank/DDBJ whole genome shotgun (WGS) entry which is preliminary data.</text>
</comment>
<evidence type="ECO:0000313" key="3">
    <source>
        <dbReference type="Proteomes" id="UP000262325"/>
    </source>
</evidence>
<sequence>MKRIKTPAIIYKMMMYSDKSAIATAFSLSHGKIKLFINKAYSKRGGISKMLPGDLDFLKKSSSDLNKFYAFYQNIGMSHFLESPAVYLRMNLIFEVFDMFYGLDVPDERLWRLFMNVTPNNIRKSSIYISDYILSESGFRDNFIFCSSCDKHMVEGFLEDGRVFCMDCSKGNGFYIDEKLVEIFNALDDNELYKKLFVISDVEMMYWDFFQKYFNKITGKKLKTLDTLKLIE</sequence>
<gene>
    <name evidence="2" type="ORF">DHM44_07540</name>
</gene>
<organism evidence="2 3">
    <name type="scientific">Flexistipes sinusarabici</name>
    <dbReference type="NCBI Taxonomy" id="2352"/>
    <lineage>
        <taxon>Bacteria</taxon>
        <taxon>Pseudomonadati</taxon>
        <taxon>Deferribacterota</taxon>
        <taxon>Deferribacteres</taxon>
        <taxon>Deferribacterales</taxon>
        <taxon>Flexistipitaceae</taxon>
        <taxon>Flexistipes</taxon>
    </lineage>
</organism>
<protein>
    <recommendedName>
        <fullName evidence="1">DNA replication/recombination mediator RecO N-terminal domain-containing protein</fullName>
    </recommendedName>
</protein>
<evidence type="ECO:0000313" key="2">
    <source>
        <dbReference type="EMBL" id="HCW93520.1"/>
    </source>
</evidence>
<dbReference type="Proteomes" id="UP000262325">
    <property type="component" value="Unassembled WGS sequence"/>
</dbReference>
<dbReference type="EMBL" id="DPPF01000155">
    <property type="protein sequence ID" value="HCW93520.1"/>
    <property type="molecule type" value="Genomic_DNA"/>
</dbReference>
<dbReference type="AlphaFoldDB" id="A0A3D5QCX6"/>
<feature type="domain" description="DNA replication/recombination mediator RecO N-terminal" evidence="1">
    <location>
        <begin position="1"/>
        <end position="45"/>
    </location>
</feature>
<evidence type="ECO:0000259" key="1">
    <source>
        <dbReference type="Pfam" id="PF11967"/>
    </source>
</evidence>
<accession>A0A3D5QCX6</accession>
<name>A0A3D5QCX6_FLESI</name>
<dbReference type="InterPro" id="IPR022572">
    <property type="entry name" value="DNA_rep/recomb_RecO_N"/>
</dbReference>
<reference evidence="2 3" key="1">
    <citation type="journal article" date="2018" name="Nat. Biotechnol.">
        <title>A standardized bacterial taxonomy based on genome phylogeny substantially revises the tree of life.</title>
        <authorList>
            <person name="Parks D.H."/>
            <person name="Chuvochina M."/>
            <person name="Waite D.W."/>
            <person name="Rinke C."/>
            <person name="Skarshewski A."/>
            <person name="Chaumeil P.A."/>
            <person name="Hugenholtz P."/>
        </authorList>
    </citation>
    <scope>NUCLEOTIDE SEQUENCE [LARGE SCALE GENOMIC DNA]</scope>
    <source>
        <strain evidence="2">UBA8672</strain>
    </source>
</reference>
<dbReference type="Pfam" id="PF11967">
    <property type="entry name" value="RecO_N"/>
    <property type="match status" value="1"/>
</dbReference>
<proteinExistence type="predicted"/>